<dbReference type="AlphaFoldDB" id="A0A151QYJ2"/>
<keyword evidence="5" id="KW-1185">Reference proteome</keyword>
<sequence length="98" mass="11246">MGPFPISFGFSYILLAVDYVSKWVEAKATRTNNARVVVDFFRSNIFCRFRVPKTIVSDQGTHFCNRSMQSLLRKYGVVHRISTAYHPQTNGQAKISNR</sequence>
<dbReference type="PROSITE" id="PS50994">
    <property type="entry name" value="INTEGRASE"/>
    <property type="match status" value="1"/>
</dbReference>
<dbReference type="InterPro" id="IPR012337">
    <property type="entry name" value="RNaseH-like_sf"/>
</dbReference>
<evidence type="ECO:0000313" key="5">
    <source>
        <dbReference type="Proteomes" id="UP000075243"/>
    </source>
</evidence>
<dbReference type="InterPro" id="IPR001584">
    <property type="entry name" value="Integrase_cat-core"/>
</dbReference>
<dbReference type="Gramene" id="C.cajan_39508.t">
    <property type="protein sequence ID" value="C.cajan_39508.t.cds1"/>
    <property type="gene ID" value="C.cajan_39508"/>
</dbReference>
<evidence type="ECO:0000313" key="2">
    <source>
        <dbReference type="EMBL" id="KYP35417.1"/>
    </source>
</evidence>
<evidence type="ECO:0000313" key="4">
    <source>
        <dbReference type="EMBL" id="KYP35424.1"/>
    </source>
</evidence>
<dbReference type="InterPro" id="IPR036397">
    <property type="entry name" value="RNaseH_sf"/>
</dbReference>
<dbReference type="GO" id="GO:0003676">
    <property type="term" value="F:nucleic acid binding"/>
    <property type="evidence" value="ECO:0007669"/>
    <property type="project" value="InterPro"/>
</dbReference>
<protein>
    <submittedName>
        <fullName evidence="2">Pol polyprotein</fullName>
    </submittedName>
</protein>
<dbReference type="EMBL" id="KQ484384">
    <property type="protein sequence ID" value="KYP35417.1"/>
    <property type="molecule type" value="Genomic_DNA"/>
</dbReference>
<accession>A0A151QYJ2</accession>
<dbReference type="EMBL" id="KQ484384">
    <property type="protein sequence ID" value="KYP35419.1"/>
    <property type="molecule type" value="Genomic_DNA"/>
</dbReference>
<organism evidence="2 5">
    <name type="scientific">Cajanus cajan</name>
    <name type="common">Pigeon pea</name>
    <name type="synonym">Cajanus indicus</name>
    <dbReference type="NCBI Taxonomy" id="3821"/>
    <lineage>
        <taxon>Eukaryota</taxon>
        <taxon>Viridiplantae</taxon>
        <taxon>Streptophyta</taxon>
        <taxon>Embryophyta</taxon>
        <taxon>Tracheophyta</taxon>
        <taxon>Spermatophyta</taxon>
        <taxon>Magnoliopsida</taxon>
        <taxon>eudicotyledons</taxon>
        <taxon>Gunneridae</taxon>
        <taxon>Pentapetalae</taxon>
        <taxon>rosids</taxon>
        <taxon>fabids</taxon>
        <taxon>Fabales</taxon>
        <taxon>Fabaceae</taxon>
        <taxon>Papilionoideae</taxon>
        <taxon>50 kb inversion clade</taxon>
        <taxon>NPAAA clade</taxon>
        <taxon>indigoferoid/millettioid clade</taxon>
        <taxon>Phaseoleae</taxon>
        <taxon>Cajanus</taxon>
    </lineage>
</organism>
<feature type="domain" description="Integrase catalytic" evidence="1">
    <location>
        <begin position="1"/>
        <end position="98"/>
    </location>
</feature>
<dbReference type="EMBL" id="KQ484384">
    <property type="protein sequence ID" value="KYP35424.1"/>
    <property type="molecule type" value="Genomic_DNA"/>
</dbReference>
<dbReference type="Gramene" id="C.cajan_39506.t">
    <property type="protein sequence ID" value="C.cajan_39506.t.cds1"/>
    <property type="gene ID" value="C.cajan_39506"/>
</dbReference>
<dbReference type="GO" id="GO:0015074">
    <property type="term" value="P:DNA integration"/>
    <property type="evidence" value="ECO:0007669"/>
    <property type="project" value="InterPro"/>
</dbReference>
<dbReference type="Gramene" id="C.cajan_39513.t">
    <property type="protein sequence ID" value="C.cajan_39513.t.cds1"/>
    <property type="gene ID" value="C.cajan_39513"/>
</dbReference>
<dbReference type="PANTHER" id="PTHR47266">
    <property type="entry name" value="ENDONUCLEASE-RELATED"/>
    <property type="match status" value="1"/>
</dbReference>
<reference evidence="2 5" key="1">
    <citation type="journal article" date="2012" name="Nat. Biotechnol.">
        <title>Draft genome sequence of pigeonpea (Cajanus cajan), an orphan legume crop of resource-poor farmers.</title>
        <authorList>
            <person name="Varshney R.K."/>
            <person name="Chen W."/>
            <person name="Li Y."/>
            <person name="Bharti A.K."/>
            <person name="Saxena R.K."/>
            <person name="Schlueter J.A."/>
            <person name="Donoghue M.T."/>
            <person name="Azam S."/>
            <person name="Fan G."/>
            <person name="Whaley A.M."/>
            <person name="Farmer A.D."/>
            <person name="Sheridan J."/>
            <person name="Iwata A."/>
            <person name="Tuteja R."/>
            <person name="Penmetsa R.V."/>
            <person name="Wu W."/>
            <person name="Upadhyaya H.D."/>
            <person name="Yang S.P."/>
            <person name="Shah T."/>
            <person name="Saxena K.B."/>
            <person name="Michael T."/>
            <person name="McCombie W.R."/>
            <person name="Yang B."/>
            <person name="Zhang G."/>
            <person name="Yang H."/>
            <person name="Wang J."/>
            <person name="Spillane C."/>
            <person name="Cook D.R."/>
            <person name="May G.D."/>
            <person name="Xu X."/>
            <person name="Jackson S.A."/>
        </authorList>
    </citation>
    <scope>NUCLEOTIDE SEQUENCE [LARGE SCALE GENOMIC DNA]</scope>
    <source>
        <strain evidence="5">cv. Asha</strain>
    </source>
</reference>
<dbReference type="Pfam" id="PF00665">
    <property type="entry name" value="rve"/>
    <property type="match status" value="1"/>
</dbReference>
<evidence type="ECO:0000259" key="1">
    <source>
        <dbReference type="PROSITE" id="PS50994"/>
    </source>
</evidence>
<dbReference type="InterPro" id="IPR052160">
    <property type="entry name" value="Gypsy_RT_Integrase-like"/>
</dbReference>
<dbReference type="Proteomes" id="UP000075243">
    <property type="component" value="Unassembled WGS sequence"/>
</dbReference>
<proteinExistence type="predicted"/>
<dbReference type="SUPFAM" id="SSF53098">
    <property type="entry name" value="Ribonuclease H-like"/>
    <property type="match status" value="1"/>
</dbReference>
<name>A0A151QYJ2_CAJCA</name>
<dbReference type="Gene3D" id="3.30.420.10">
    <property type="entry name" value="Ribonuclease H-like superfamily/Ribonuclease H"/>
    <property type="match status" value="1"/>
</dbReference>
<gene>
    <name evidence="2" type="ORF">KK1_043538</name>
    <name evidence="3" type="ORF">KK1_043540</name>
    <name evidence="4" type="ORF">KK1_043545</name>
</gene>
<evidence type="ECO:0000313" key="3">
    <source>
        <dbReference type="EMBL" id="KYP35419.1"/>
    </source>
</evidence>